<dbReference type="EMBL" id="MT142003">
    <property type="protein sequence ID" value="QJA73114.1"/>
    <property type="molecule type" value="Genomic_DNA"/>
</dbReference>
<organism evidence="1">
    <name type="scientific">viral metagenome</name>
    <dbReference type="NCBI Taxonomy" id="1070528"/>
    <lineage>
        <taxon>unclassified sequences</taxon>
        <taxon>metagenomes</taxon>
        <taxon>organismal metagenomes</taxon>
    </lineage>
</organism>
<evidence type="ECO:0000313" key="1">
    <source>
        <dbReference type="EMBL" id="QJA52441.1"/>
    </source>
</evidence>
<dbReference type="EMBL" id="MT144948">
    <property type="protein sequence ID" value="QJI01752.1"/>
    <property type="molecule type" value="Genomic_DNA"/>
</dbReference>
<dbReference type="EMBL" id="MT142876">
    <property type="protein sequence ID" value="QJA89901.1"/>
    <property type="molecule type" value="Genomic_DNA"/>
</dbReference>
<name>A0A6H1ZYE9_9ZZZZ</name>
<dbReference type="AlphaFoldDB" id="A0A6H1ZYE9"/>
<evidence type="ECO:0000313" key="2">
    <source>
        <dbReference type="EMBL" id="QJA73114.1"/>
    </source>
</evidence>
<accession>A0A6H1ZYE9</accession>
<gene>
    <name evidence="2" type="ORF">MM415A02470_0007</name>
    <name evidence="3" type="ORF">MM415B02483_0011</name>
    <name evidence="1" type="ORF">TM448A02729_0006</name>
    <name evidence="4" type="ORF">TM448B02754_0004</name>
</gene>
<evidence type="ECO:0000313" key="3">
    <source>
        <dbReference type="EMBL" id="QJA89901.1"/>
    </source>
</evidence>
<dbReference type="EMBL" id="MT144340">
    <property type="protein sequence ID" value="QJA52441.1"/>
    <property type="molecule type" value="Genomic_DNA"/>
</dbReference>
<proteinExistence type="predicted"/>
<sequence length="167" mass="18258">MPTLHTTLFDTWPIPIAAAPPALLFQMVRGGDAIHIPTWTNMRGSGMLPSTESFEIRKIFLVPDRQATVLDPVALLHQSLIELRVKERTVFSCPARYLCAGPSWRGLTVAVAFEAAELINEPFVLDLPFIIPGGVNFVVECTPSAALFPAAIFNVLVVLEGYLTTPD</sequence>
<protein>
    <submittedName>
        <fullName evidence="1">Uncharacterized protein</fullName>
    </submittedName>
</protein>
<reference evidence="1" key="1">
    <citation type="submission" date="2020-03" db="EMBL/GenBank/DDBJ databases">
        <title>The deep terrestrial virosphere.</title>
        <authorList>
            <person name="Holmfeldt K."/>
            <person name="Nilsson E."/>
            <person name="Simone D."/>
            <person name="Lopez-Fernandez M."/>
            <person name="Wu X."/>
            <person name="de Brujin I."/>
            <person name="Lundin D."/>
            <person name="Andersson A."/>
            <person name="Bertilsson S."/>
            <person name="Dopson M."/>
        </authorList>
    </citation>
    <scope>NUCLEOTIDE SEQUENCE</scope>
    <source>
        <strain evidence="2">MM415A02470</strain>
        <strain evidence="3">MM415B02483</strain>
        <strain evidence="1">TM448A02729</strain>
        <strain evidence="4">TM448B02754</strain>
    </source>
</reference>
<evidence type="ECO:0000313" key="4">
    <source>
        <dbReference type="EMBL" id="QJI01752.1"/>
    </source>
</evidence>